<dbReference type="Gene3D" id="3.40.50.360">
    <property type="match status" value="1"/>
</dbReference>
<sequence length="192" mass="21199">MNHLIVYSHPNPESFCHAILETAVKTLQSKGHEVVVRDLYALGFDPVLKGSDFIEFQSGNIPSDIKAEQEKISGAKVITFIYPIWWTGLPAMMKGYIDRVFSLGFAYAVGEWGPVGLLTEKKAIIFNTTGAAKELYDESGMFDAIKKTSDTGILNFCGVGILEHKFFTSVPSTDDATRKGYLSEVEAVMSKF</sequence>
<dbReference type="InterPro" id="IPR051545">
    <property type="entry name" value="NAD(P)H_dehydrogenase_qn"/>
</dbReference>
<gene>
    <name evidence="4" type="ORF">MNV_1560007</name>
</gene>
<keyword evidence="2" id="KW-0560">Oxidoreductase</keyword>
<reference evidence="5" key="1">
    <citation type="submission" date="2017-06" db="EMBL/GenBank/DDBJ databases">
        <authorList>
            <person name="Cremers G."/>
        </authorList>
    </citation>
    <scope>NUCLEOTIDE SEQUENCE [LARGE SCALE GENOMIC DNA]</scope>
</reference>
<accession>A0A284VLB9</accession>
<dbReference type="PANTHER" id="PTHR10204">
    <property type="entry name" value="NAD P H OXIDOREDUCTASE-RELATED"/>
    <property type="match status" value="1"/>
</dbReference>
<dbReference type="InterPro" id="IPR029039">
    <property type="entry name" value="Flavoprotein-like_sf"/>
</dbReference>
<keyword evidence="5" id="KW-1185">Reference proteome</keyword>
<dbReference type="GO" id="GO:0005829">
    <property type="term" value="C:cytosol"/>
    <property type="evidence" value="ECO:0007669"/>
    <property type="project" value="TreeGrafter"/>
</dbReference>
<dbReference type="SUPFAM" id="SSF52218">
    <property type="entry name" value="Flavoproteins"/>
    <property type="match status" value="1"/>
</dbReference>
<dbReference type="EMBL" id="FZMP01000064">
    <property type="protein sequence ID" value="SNQ60054.1"/>
    <property type="molecule type" value="Genomic_DNA"/>
</dbReference>
<dbReference type="Pfam" id="PF02525">
    <property type="entry name" value="Flavodoxin_2"/>
    <property type="match status" value="1"/>
</dbReference>
<proteinExistence type="inferred from homology"/>
<evidence type="ECO:0000256" key="2">
    <source>
        <dbReference type="ARBA" id="ARBA00023002"/>
    </source>
</evidence>
<evidence type="ECO:0000313" key="4">
    <source>
        <dbReference type="EMBL" id="SNQ60054.1"/>
    </source>
</evidence>
<dbReference type="PANTHER" id="PTHR10204:SF34">
    <property type="entry name" value="NAD(P)H DEHYDROGENASE [QUINONE] 1 ISOFORM 1"/>
    <property type="match status" value="1"/>
</dbReference>
<evidence type="ECO:0000313" key="5">
    <source>
        <dbReference type="Proteomes" id="UP000218615"/>
    </source>
</evidence>
<evidence type="ECO:0000256" key="1">
    <source>
        <dbReference type="ARBA" id="ARBA00006252"/>
    </source>
</evidence>
<dbReference type="InterPro" id="IPR003680">
    <property type="entry name" value="Flavodoxin_fold"/>
</dbReference>
<evidence type="ECO:0000259" key="3">
    <source>
        <dbReference type="Pfam" id="PF02525"/>
    </source>
</evidence>
<dbReference type="Proteomes" id="UP000218615">
    <property type="component" value="Unassembled WGS sequence"/>
</dbReference>
<feature type="domain" description="Flavodoxin-like fold" evidence="3">
    <location>
        <begin position="1"/>
        <end position="187"/>
    </location>
</feature>
<protein>
    <submittedName>
        <fullName evidence="4">NAD(P)H dehydrogenase (Quinone)</fullName>
    </submittedName>
</protein>
<dbReference type="OrthoDB" id="9059at2157"/>
<comment type="similarity">
    <text evidence="1">Belongs to the NAD(P)H dehydrogenase (quinone) family.</text>
</comment>
<name>A0A284VLB9_9EURY</name>
<dbReference type="GO" id="GO:0003955">
    <property type="term" value="F:NAD(P)H dehydrogenase (quinone) activity"/>
    <property type="evidence" value="ECO:0007669"/>
    <property type="project" value="TreeGrafter"/>
</dbReference>
<dbReference type="RefSeq" id="WP_096204326.1">
    <property type="nucleotide sequence ID" value="NZ_FZMP01000064.1"/>
</dbReference>
<dbReference type="AlphaFoldDB" id="A0A284VLB9"/>
<organism evidence="4 5">
    <name type="scientific">Candidatus Methanoperedens nitratireducens</name>
    <dbReference type="NCBI Taxonomy" id="1392998"/>
    <lineage>
        <taxon>Archaea</taxon>
        <taxon>Methanobacteriati</taxon>
        <taxon>Methanobacteriota</taxon>
        <taxon>Stenosarchaea group</taxon>
        <taxon>Methanomicrobia</taxon>
        <taxon>Methanosarcinales</taxon>
        <taxon>ANME-2 cluster</taxon>
        <taxon>Candidatus Methanoperedentaceae</taxon>
        <taxon>Candidatus Methanoperedens</taxon>
    </lineage>
</organism>